<keyword evidence="1" id="KW-0802">TPR repeat</keyword>
<dbReference type="InterPro" id="IPR019734">
    <property type="entry name" value="TPR_rpt"/>
</dbReference>
<dbReference type="InterPro" id="IPR011990">
    <property type="entry name" value="TPR-like_helical_dom_sf"/>
</dbReference>
<sequence length="166" mass="18168">MSAHQDTDADLTPEDAAKMVQDLGALWRNGGTLGQAMNISEEECEALYAYGHALYQQGKYADAMKMFAQATAYNHMESRYQMAFGGAAQMLGRYEDALRQYAIVTVMSLDDPAPVYHSAECLLALGRVPEAAESLAMAVDLCRRPEHAAVKARASAMLQAVRARMQ</sequence>
<dbReference type="STRING" id="463040.CAL15_03685"/>
<dbReference type="Pfam" id="PF13432">
    <property type="entry name" value="TPR_16"/>
    <property type="match status" value="1"/>
</dbReference>
<dbReference type="RefSeq" id="WP_086077343.1">
    <property type="nucleotide sequence ID" value="NZ_CP021111.1"/>
</dbReference>
<evidence type="ECO:0000313" key="3">
    <source>
        <dbReference type="Proteomes" id="UP000194161"/>
    </source>
</evidence>
<dbReference type="Gene3D" id="1.25.40.10">
    <property type="entry name" value="Tetratricopeptide repeat domain"/>
    <property type="match status" value="1"/>
</dbReference>
<dbReference type="Proteomes" id="UP000194161">
    <property type="component" value="Chromosome"/>
</dbReference>
<dbReference type="PRINTS" id="PR01595">
    <property type="entry name" value="SYCDCHAPRONE"/>
</dbReference>
<keyword evidence="3" id="KW-1185">Reference proteome</keyword>
<dbReference type="InterPro" id="IPR016379">
    <property type="entry name" value="T3SS_Ca_resp_chp_LcrH/SycD_sub"/>
</dbReference>
<dbReference type="SUPFAM" id="SSF48452">
    <property type="entry name" value="TPR-like"/>
    <property type="match status" value="1"/>
</dbReference>
<evidence type="ECO:0000256" key="1">
    <source>
        <dbReference type="PROSITE-ProRule" id="PRU00339"/>
    </source>
</evidence>
<name>A0A1W6Z874_9BORD</name>
<dbReference type="AlphaFoldDB" id="A0A1W6Z874"/>
<dbReference type="InterPro" id="IPR005415">
    <property type="entry name" value="T3SS_Ca_resp_chp_LcrH/SycD"/>
</dbReference>
<gene>
    <name evidence="2" type="ORF">CAL15_03685</name>
</gene>
<dbReference type="PIRSF" id="PIRSF003165">
    <property type="entry name" value="Chaperone_SicA"/>
    <property type="match status" value="1"/>
</dbReference>
<reference evidence="2 3" key="1">
    <citation type="submission" date="2017-05" db="EMBL/GenBank/DDBJ databases">
        <title>Complete and WGS of Bordetella genogroups.</title>
        <authorList>
            <person name="Spilker T."/>
            <person name="LiPuma J."/>
        </authorList>
    </citation>
    <scope>NUCLEOTIDE SEQUENCE [LARGE SCALE GENOMIC DNA]</scope>
    <source>
        <strain evidence="2 3">AU7206</strain>
    </source>
</reference>
<organism evidence="2 3">
    <name type="scientific">Bordetella genomosp. 13</name>
    <dbReference type="NCBI Taxonomy" id="463040"/>
    <lineage>
        <taxon>Bacteria</taxon>
        <taxon>Pseudomonadati</taxon>
        <taxon>Pseudomonadota</taxon>
        <taxon>Betaproteobacteria</taxon>
        <taxon>Burkholderiales</taxon>
        <taxon>Alcaligenaceae</taxon>
        <taxon>Bordetella</taxon>
    </lineage>
</organism>
<proteinExistence type="predicted"/>
<dbReference type="Pfam" id="PF14559">
    <property type="entry name" value="TPR_19"/>
    <property type="match status" value="1"/>
</dbReference>
<feature type="repeat" description="TPR" evidence="1">
    <location>
        <begin position="44"/>
        <end position="77"/>
    </location>
</feature>
<dbReference type="KEGG" id="bgm:CAL15_03685"/>
<dbReference type="PROSITE" id="PS50005">
    <property type="entry name" value="TPR"/>
    <property type="match status" value="1"/>
</dbReference>
<dbReference type="EMBL" id="CP021111">
    <property type="protein sequence ID" value="ARP93561.1"/>
    <property type="molecule type" value="Genomic_DNA"/>
</dbReference>
<evidence type="ECO:0000313" key="2">
    <source>
        <dbReference type="EMBL" id="ARP93561.1"/>
    </source>
</evidence>
<protein>
    <submittedName>
        <fullName evidence="2">CesD/SycD/LcrH family type III secretion system chaperone</fullName>
    </submittedName>
</protein>
<dbReference type="NCBIfam" id="TIGR02552">
    <property type="entry name" value="LcrH_SycD"/>
    <property type="match status" value="1"/>
</dbReference>
<dbReference type="OrthoDB" id="8908818at2"/>
<accession>A0A1W6Z874</accession>